<dbReference type="InterPro" id="IPR000160">
    <property type="entry name" value="GGDEF_dom"/>
</dbReference>
<dbReference type="PANTHER" id="PTHR46663">
    <property type="entry name" value="DIGUANYLATE CYCLASE DGCT-RELATED"/>
    <property type="match status" value="1"/>
</dbReference>
<dbReference type="InterPro" id="IPR029151">
    <property type="entry name" value="Sensor-like_sf"/>
</dbReference>
<evidence type="ECO:0000256" key="2">
    <source>
        <dbReference type="SAM" id="Phobius"/>
    </source>
</evidence>
<dbReference type="Pfam" id="PF00990">
    <property type="entry name" value="GGDEF"/>
    <property type="match status" value="1"/>
</dbReference>
<evidence type="ECO:0000256" key="1">
    <source>
        <dbReference type="SAM" id="MobiDB-lite"/>
    </source>
</evidence>
<keyword evidence="2" id="KW-1133">Transmembrane helix</keyword>
<accession>F3Z1M4</accession>
<dbReference type="EMBL" id="CP003221">
    <property type="protein sequence ID" value="EGJ51159.1"/>
    <property type="molecule type" value="Genomic_DNA"/>
</dbReference>
<dbReference type="InterPro" id="IPR029787">
    <property type="entry name" value="Nucleotide_cyclase"/>
</dbReference>
<gene>
    <name evidence="4" type="ORF">Desaf_2846</name>
</gene>
<reference evidence="4 5" key="1">
    <citation type="journal article" date="2011" name="J. Bacteriol.">
        <title>Genome sequence of the mercury-methylating and pleomorphic Desulfovibrio africanus Strain Walvis Bay.</title>
        <authorList>
            <person name="Brown S.D."/>
            <person name="Wall J.D."/>
            <person name="Kucken A.M."/>
            <person name="Gilmour C.C."/>
            <person name="Podar M."/>
            <person name="Brandt C.C."/>
            <person name="Teshima H."/>
            <person name="Detter J.C."/>
            <person name="Han C.S."/>
            <person name="Land M.L."/>
            <person name="Lucas S."/>
            <person name="Han J."/>
            <person name="Pennacchio L."/>
            <person name="Nolan M."/>
            <person name="Pitluck S."/>
            <person name="Woyke T."/>
            <person name="Goodwin L."/>
            <person name="Palumbo A.V."/>
            <person name="Elias D.A."/>
        </authorList>
    </citation>
    <scope>NUCLEOTIDE SEQUENCE [LARGE SCALE GENOMIC DNA]</scope>
    <source>
        <strain evidence="4 5">Walvis Bay</strain>
    </source>
</reference>
<feature type="transmembrane region" description="Helical" evidence="2">
    <location>
        <begin position="21"/>
        <end position="43"/>
    </location>
</feature>
<dbReference type="HOGENOM" id="CLU_000445_11_22_7"/>
<proteinExistence type="predicted"/>
<keyword evidence="2" id="KW-0812">Transmembrane</keyword>
<evidence type="ECO:0000313" key="5">
    <source>
        <dbReference type="Proteomes" id="UP000007844"/>
    </source>
</evidence>
<dbReference type="InterPro" id="IPR052163">
    <property type="entry name" value="DGC-Regulatory_Protein"/>
</dbReference>
<organism evidence="4 5">
    <name type="scientific">Desulfocurvibacter africanus subsp. africanus str. Walvis Bay</name>
    <dbReference type="NCBI Taxonomy" id="690850"/>
    <lineage>
        <taxon>Bacteria</taxon>
        <taxon>Pseudomonadati</taxon>
        <taxon>Thermodesulfobacteriota</taxon>
        <taxon>Desulfovibrionia</taxon>
        <taxon>Desulfovibrionales</taxon>
        <taxon>Desulfovibrionaceae</taxon>
        <taxon>Desulfocurvibacter</taxon>
    </lineage>
</organism>
<dbReference type="Proteomes" id="UP000007844">
    <property type="component" value="Chromosome"/>
</dbReference>
<feature type="transmembrane region" description="Helical" evidence="2">
    <location>
        <begin position="332"/>
        <end position="354"/>
    </location>
</feature>
<protein>
    <submittedName>
        <fullName evidence="4">Diguanylate cyclase</fullName>
    </submittedName>
</protein>
<evidence type="ECO:0000259" key="3">
    <source>
        <dbReference type="PROSITE" id="PS50887"/>
    </source>
</evidence>
<keyword evidence="2" id="KW-0472">Membrane</keyword>
<dbReference type="KEGG" id="daf:Desaf_2846"/>
<feature type="domain" description="GGDEF" evidence="3">
    <location>
        <begin position="402"/>
        <end position="533"/>
    </location>
</feature>
<evidence type="ECO:0000313" key="4">
    <source>
        <dbReference type="EMBL" id="EGJ51159.1"/>
    </source>
</evidence>
<dbReference type="PANTHER" id="PTHR46663:SF2">
    <property type="entry name" value="GGDEF DOMAIN-CONTAINING PROTEIN"/>
    <property type="match status" value="1"/>
</dbReference>
<dbReference type="SUPFAM" id="SSF103190">
    <property type="entry name" value="Sensory domain-like"/>
    <property type="match status" value="2"/>
</dbReference>
<dbReference type="PROSITE" id="PS50887">
    <property type="entry name" value="GGDEF"/>
    <property type="match status" value="1"/>
</dbReference>
<keyword evidence="5" id="KW-1185">Reference proteome</keyword>
<dbReference type="eggNOG" id="COG2199">
    <property type="taxonomic scope" value="Bacteria"/>
</dbReference>
<dbReference type="NCBIfam" id="TIGR00254">
    <property type="entry name" value="GGDEF"/>
    <property type="match status" value="1"/>
</dbReference>
<dbReference type="InterPro" id="IPR043128">
    <property type="entry name" value="Rev_trsase/Diguanyl_cyclase"/>
</dbReference>
<sequence>MGYRPSSTRENASRYDKASALRLFLASLAGIILIVGGFSWFFFHSETRRHIQQVFAGELLHTDYGHLIIDSEIQSTLSDIRLLALQNEFHEYLATSDYLHLKALDRECRAVLAYRDCYNRIRYVDLLGESILDISKCPSPISGQNFAQAFGQGSMPSLDKPYQVYSAADSQQDFGNAGEFEAINLVFSFPIRDEDNTTKGFVQIFYSMQELAKRIRLSLSRENSVSMLLAPDGRLLLLAAGKHDPALLAEGSNDFVHRFGGPWLTVASSERGQFLTSNGLFTFATVHLAKNGNGAFPFLSPHAGPELDRAGYHLKLVAFQPHEHLSTYGERLLVGIFTPSGIMLALLSLAAWIISARITKRKMQAARLFARAYFDELTGLPNRGLFFDRLNQSMGLSRRYGQKFALLYIDLNNFKNVNDLYGHATGDEVLRHVAVRLSGLLRGSDTAARIGGDEFVVLLHQINDRSDAESVACKIARSITHPYHLGKQELHIGASVGVSLFPDDGDSQDSLLRSADMSMYADKGRRRSQATADCPDN</sequence>
<feature type="region of interest" description="Disordered" evidence="1">
    <location>
        <begin position="516"/>
        <end position="537"/>
    </location>
</feature>
<name>F3Z1M4_DESAF</name>
<dbReference type="CDD" id="cd01949">
    <property type="entry name" value="GGDEF"/>
    <property type="match status" value="1"/>
</dbReference>
<dbReference type="SMART" id="SM00267">
    <property type="entry name" value="GGDEF"/>
    <property type="match status" value="1"/>
</dbReference>
<dbReference type="Gene3D" id="3.30.70.270">
    <property type="match status" value="1"/>
</dbReference>
<dbReference type="STRING" id="690850.Desaf_2846"/>
<dbReference type="AlphaFoldDB" id="F3Z1M4"/>
<dbReference type="SUPFAM" id="SSF55073">
    <property type="entry name" value="Nucleotide cyclase"/>
    <property type="match status" value="1"/>
</dbReference>